<dbReference type="RefSeq" id="XP_033453942.1">
    <property type="nucleotide sequence ID" value="XM_033588131.1"/>
</dbReference>
<sequence length="71" mass="7882">MYSGTAALDLVSSSFPISHGDIKRLFYRWTRRCWLAIFLSSVGSRAAIPGALACDAPLRPATRVIARHSYR</sequence>
<keyword evidence="2" id="KW-1185">Reference proteome</keyword>
<dbReference type="GeneID" id="54345778"/>
<name>A0A6A5S2P4_9PLEO</name>
<reference evidence="1" key="1">
    <citation type="journal article" date="2020" name="Stud. Mycol.">
        <title>101 Dothideomycetes genomes: a test case for predicting lifestyles and emergence of pathogens.</title>
        <authorList>
            <person name="Haridas S."/>
            <person name="Albert R."/>
            <person name="Binder M."/>
            <person name="Bloem J."/>
            <person name="Labutti K."/>
            <person name="Salamov A."/>
            <person name="Andreopoulos B."/>
            <person name="Baker S."/>
            <person name="Barry K."/>
            <person name="Bills G."/>
            <person name="Bluhm B."/>
            <person name="Cannon C."/>
            <person name="Castanera R."/>
            <person name="Culley D."/>
            <person name="Daum C."/>
            <person name="Ezra D."/>
            <person name="Gonzalez J."/>
            <person name="Henrissat B."/>
            <person name="Kuo A."/>
            <person name="Liang C."/>
            <person name="Lipzen A."/>
            <person name="Lutzoni F."/>
            <person name="Magnuson J."/>
            <person name="Mondo S."/>
            <person name="Nolan M."/>
            <person name="Ohm R."/>
            <person name="Pangilinan J."/>
            <person name="Park H.-J."/>
            <person name="Ramirez L."/>
            <person name="Alfaro M."/>
            <person name="Sun H."/>
            <person name="Tritt A."/>
            <person name="Yoshinaga Y."/>
            <person name="Zwiers L.-H."/>
            <person name="Turgeon B."/>
            <person name="Goodwin S."/>
            <person name="Spatafora J."/>
            <person name="Crous P."/>
            <person name="Grigoriev I."/>
        </authorList>
    </citation>
    <scope>NUCLEOTIDE SEQUENCE</scope>
    <source>
        <strain evidence="1">CBS 183.55</strain>
    </source>
</reference>
<protein>
    <submittedName>
        <fullName evidence="1">Uncharacterized protein</fullName>
    </submittedName>
</protein>
<dbReference type="EMBL" id="ML978957">
    <property type="protein sequence ID" value="KAF1933694.1"/>
    <property type="molecule type" value="Genomic_DNA"/>
</dbReference>
<proteinExistence type="predicted"/>
<gene>
    <name evidence="1" type="ORF">M421DRAFT_202791</name>
</gene>
<dbReference type="Proteomes" id="UP000800082">
    <property type="component" value="Unassembled WGS sequence"/>
</dbReference>
<dbReference type="AlphaFoldDB" id="A0A6A5S2P4"/>
<evidence type="ECO:0000313" key="1">
    <source>
        <dbReference type="EMBL" id="KAF1933694.1"/>
    </source>
</evidence>
<organism evidence="1 2">
    <name type="scientific">Didymella exigua CBS 183.55</name>
    <dbReference type="NCBI Taxonomy" id="1150837"/>
    <lineage>
        <taxon>Eukaryota</taxon>
        <taxon>Fungi</taxon>
        <taxon>Dikarya</taxon>
        <taxon>Ascomycota</taxon>
        <taxon>Pezizomycotina</taxon>
        <taxon>Dothideomycetes</taxon>
        <taxon>Pleosporomycetidae</taxon>
        <taxon>Pleosporales</taxon>
        <taxon>Pleosporineae</taxon>
        <taxon>Didymellaceae</taxon>
        <taxon>Didymella</taxon>
    </lineage>
</organism>
<accession>A0A6A5S2P4</accession>
<evidence type="ECO:0000313" key="2">
    <source>
        <dbReference type="Proteomes" id="UP000800082"/>
    </source>
</evidence>